<keyword evidence="4" id="KW-1185">Reference proteome</keyword>
<dbReference type="EMBL" id="JAPCWZ010000004">
    <property type="protein sequence ID" value="KAK8868214.1"/>
    <property type="molecule type" value="Genomic_DNA"/>
</dbReference>
<dbReference type="Pfam" id="PF00775">
    <property type="entry name" value="Dioxygenase_C"/>
    <property type="match status" value="1"/>
</dbReference>
<dbReference type="InterPro" id="IPR015889">
    <property type="entry name" value="Intradiol_dOase_core"/>
</dbReference>
<dbReference type="GO" id="GO:0051213">
    <property type="term" value="F:dioxygenase activity"/>
    <property type="evidence" value="ECO:0007669"/>
    <property type="project" value="UniProtKB-KW"/>
</dbReference>
<evidence type="ECO:0000313" key="3">
    <source>
        <dbReference type="EMBL" id="KAK8868214.1"/>
    </source>
</evidence>
<keyword evidence="3" id="KW-0223">Dioxygenase</keyword>
<protein>
    <submittedName>
        <fullName evidence="3">Extracellular dioxygenase</fullName>
    </submittedName>
</protein>
<gene>
    <name evidence="3" type="ORF">PGQ11_006792</name>
</gene>
<accession>A0ABR2ITQ9</accession>
<dbReference type="Proteomes" id="UP001390339">
    <property type="component" value="Unassembled WGS sequence"/>
</dbReference>
<dbReference type="SUPFAM" id="SSF49482">
    <property type="entry name" value="Aromatic compound dioxygenase"/>
    <property type="match status" value="1"/>
</dbReference>
<keyword evidence="3" id="KW-0560">Oxidoreductase</keyword>
<dbReference type="PANTHER" id="PTHR34315:SF1">
    <property type="entry name" value="INTRADIOL RING-CLEAVAGE DIOXYGENASES DOMAIN-CONTAINING PROTEIN-RELATED"/>
    <property type="match status" value="1"/>
</dbReference>
<dbReference type="CDD" id="cd03457">
    <property type="entry name" value="intradiol_dioxygenase_like"/>
    <property type="match status" value="1"/>
</dbReference>
<evidence type="ECO:0000313" key="4">
    <source>
        <dbReference type="Proteomes" id="UP001390339"/>
    </source>
</evidence>
<organism evidence="3 4">
    <name type="scientific">Apiospora arundinis</name>
    <dbReference type="NCBI Taxonomy" id="335852"/>
    <lineage>
        <taxon>Eukaryota</taxon>
        <taxon>Fungi</taxon>
        <taxon>Dikarya</taxon>
        <taxon>Ascomycota</taxon>
        <taxon>Pezizomycotina</taxon>
        <taxon>Sordariomycetes</taxon>
        <taxon>Xylariomycetidae</taxon>
        <taxon>Amphisphaeriales</taxon>
        <taxon>Apiosporaceae</taxon>
        <taxon>Apiospora</taxon>
    </lineage>
</organism>
<proteinExistence type="predicted"/>
<name>A0ABR2ITQ9_9PEZI</name>
<feature type="signal peptide" evidence="1">
    <location>
        <begin position="1"/>
        <end position="18"/>
    </location>
</feature>
<feature type="domain" description="Intradiol ring-cleavage dioxygenases" evidence="2">
    <location>
        <begin position="118"/>
        <end position="221"/>
    </location>
</feature>
<feature type="chain" id="PRO_5046582053" evidence="1">
    <location>
        <begin position="19"/>
        <end position="341"/>
    </location>
</feature>
<comment type="caution">
    <text evidence="3">The sequence shown here is derived from an EMBL/GenBank/DDBJ whole genome shotgun (WGS) entry which is preliminary data.</text>
</comment>
<dbReference type="PANTHER" id="PTHR34315">
    <property type="match status" value="1"/>
</dbReference>
<evidence type="ECO:0000259" key="2">
    <source>
        <dbReference type="Pfam" id="PF00775"/>
    </source>
</evidence>
<dbReference type="InterPro" id="IPR000627">
    <property type="entry name" value="Intradiol_dOase_C"/>
</dbReference>
<reference evidence="3 4" key="1">
    <citation type="journal article" date="2024" name="IMA Fungus">
        <title>Apiospora arundinis, a panoply of carbohydrate-active enzymes and secondary metabolites.</title>
        <authorList>
            <person name="Sorensen T."/>
            <person name="Petersen C."/>
            <person name="Muurmann A.T."/>
            <person name="Christiansen J.V."/>
            <person name="Brundto M.L."/>
            <person name="Overgaard C.K."/>
            <person name="Boysen A.T."/>
            <person name="Wollenberg R.D."/>
            <person name="Larsen T.O."/>
            <person name="Sorensen J.L."/>
            <person name="Nielsen K.L."/>
            <person name="Sondergaard T.E."/>
        </authorList>
    </citation>
    <scope>NUCLEOTIDE SEQUENCE [LARGE SCALE GENOMIC DNA]</scope>
    <source>
        <strain evidence="3 4">AAU 773</strain>
    </source>
</reference>
<keyword evidence="1" id="KW-0732">Signal</keyword>
<dbReference type="Gene3D" id="2.60.130.10">
    <property type="entry name" value="Aromatic compound dioxygenase"/>
    <property type="match status" value="1"/>
</dbReference>
<evidence type="ECO:0000256" key="1">
    <source>
        <dbReference type="SAM" id="SignalP"/>
    </source>
</evidence>
<sequence>MHFSTALISAFAATLVAAHPGANVEEEAQERRGFLSTAKRTNLDHCSAQIKARGLGKTAALRRRTLMENKAKRGVVAQRDLADLNKSHHSDADYDTTTPLDTLFEKEKSCVLAPETTEGPYYVAGEFIRHNVAENEPGVPLTLDLAIYDVETCDPITDTWVQIWSCNSTGIYSGVPSGADYTPAPENLKTTFLRGFQQTDASGAAQFETLFPGHYSGRTQHVHVAVHPTGSATPRANGTIDEATVSHVGQFYFDQALSDEVERLAPYSANAQPLTANADDRLLLADLATSDPIVEYVLLGETVADGLLAWFSFGVNMTATREARVAATYYEGGGVATPEEE</sequence>